<proteinExistence type="inferred from homology"/>
<evidence type="ECO:0000256" key="9">
    <source>
        <dbReference type="ARBA" id="ARBA00022909"/>
    </source>
</evidence>
<dbReference type="EMBL" id="CADCTV010000253">
    <property type="protein sequence ID" value="CAA9311457.1"/>
    <property type="molecule type" value="Genomic_DNA"/>
</dbReference>
<organism evidence="14">
    <name type="scientific">uncultured Gemmatimonadota bacterium</name>
    <dbReference type="NCBI Taxonomy" id="203437"/>
    <lineage>
        <taxon>Bacteria</taxon>
        <taxon>Pseudomonadati</taxon>
        <taxon>Gemmatimonadota</taxon>
        <taxon>environmental samples</taxon>
    </lineage>
</organism>
<evidence type="ECO:0000256" key="4">
    <source>
        <dbReference type="ARBA" id="ARBA00016218"/>
    </source>
</evidence>
<dbReference type="InterPro" id="IPR035907">
    <property type="entry name" value="Hppk_sf"/>
</dbReference>
<keyword evidence="6" id="KW-0547">Nucleotide-binding</keyword>
<dbReference type="Gene3D" id="3.30.70.560">
    <property type="entry name" value="7,8-Dihydro-6-hydroxymethylpterin-pyrophosphokinase HPPK"/>
    <property type="match status" value="1"/>
</dbReference>
<dbReference type="UniPathway" id="UPA00077">
    <property type="reaction ID" value="UER00155"/>
</dbReference>
<evidence type="ECO:0000256" key="11">
    <source>
        <dbReference type="ARBA" id="ARBA00029766"/>
    </source>
</evidence>
<dbReference type="EC" id="2.7.6.3" evidence="3"/>
<dbReference type="AlphaFoldDB" id="A0A6J4KQT9"/>
<dbReference type="SUPFAM" id="SSF55083">
    <property type="entry name" value="6-hydroxymethyl-7,8-dihydropterin pyrophosphokinase, HPPK"/>
    <property type="match status" value="1"/>
</dbReference>
<dbReference type="PANTHER" id="PTHR43071:SF1">
    <property type="entry name" value="2-AMINO-4-HYDROXY-6-HYDROXYMETHYLDIHYDROPTERIDINE PYROPHOSPHOKINASE"/>
    <property type="match status" value="1"/>
</dbReference>
<dbReference type="InterPro" id="IPR000550">
    <property type="entry name" value="Hppk"/>
</dbReference>
<comment type="pathway">
    <text evidence="1">Cofactor biosynthesis; tetrahydrofolate biosynthesis; 2-amino-4-hydroxy-6-hydroxymethyl-7,8-dihydropteridine diphosphate from 7,8-dihydroneopterin triphosphate: step 4/4.</text>
</comment>
<sequence length="180" mass="19667">MSDPPDDEVVLGLGANLGDPPAQLARAVDALSPVVRIGRVSSVYRTEPVGYRDQPDFYNLVLLGRTDRGPQELLHELLALERALGRERTFVDAPRTIDIDLLAFGARVMEVPGLTLPHPRMHQRGFVLHPLAEIAPEWRHPVLGQTARELLSLGAARERVERVGPLHLLPGALAPGRPSG</sequence>
<comment type="function">
    <text evidence="10">Catalyzes the transfer of pyrophosphate from adenosine triphosphate (ATP) to 6-hydroxymethyl-7,8-dihydropterin, an enzymatic step in folate biosynthesis pathway.</text>
</comment>
<evidence type="ECO:0000313" key="14">
    <source>
        <dbReference type="EMBL" id="CAA9311457.1"/>
    </source>
</evidence>
<protein>
    <recommendedName>
        <fullName evidence="4">2-amino-4-hydroxy-6-hydroxymethyldihydropteridine pyrophosphokinase</fullName>
        <ecNumber evidence="3">2.7.6.3</ecNumber>
    </recommendedName>
    <alternativeName>
        <fullName evidence="11">6-hydroxymethyl-7,8-dihydropterin pyrophosphokinase</fullName>
    </alternativeName>
    <alternativeName>
        <fullName evidence="12">7,8-dihydro-6-hydroxymethylpterin-pyrophosphokinase</fullName>
    </alternativeName>
</protein>
<dbReference type="PANTHER" id="PTHR43071">
    <property type="entry name" value="2-AMINO-4-HYDROXY-6-HYDROXYMETHYLDIHYDROPTERIDINE PYROPHOSPHOKINASE"/>
    <property type="match status" value="1"/>
</dbReference>
<evidence type="ECO:0000256" key="1">
    <source>
        <dbReference type="ARBA" id="ARBA00005051"/>
    </source>
</evidence>
<evidence type="ECO:0000256" key="12">
    <source>
        <dbReference type="ARBA" id="ARBA00033413"/>
    </source>
</evidence>
<evidence type="ECO:0000256" key="5">
    <source>
        <dbReference type="ARBA" id="ARBA00022679"/>
    </source>
</evidence>
<dbReference type="Pfam" id="PF01288">
    <property type="entry name" value="HPPK"/>
    <property type="match status" value="1"/>
</dbReference>
<evidence type="ECO:0000259" key="13">
    <source>
        <dbReference type="Pfam" id="PF01288"/>
    </source>
</evidence>
<accession>A0A6J4KQT9</accession>
<keyword evidence="9" id="KW-0289">Folate biosynthesis</keyword>
<keyword evidence="5 14" id="KW-0808">Transferase</keyword>
<name>A0A6J4KQT9_9BACT</name>
<keyword evidence="8" id="KW-0067">ATP-binding</keyword>
<evidence type="ECO:0000256" key="3">
    <source>
        <dbReference type="ARBA" id="ARBA00013253"/>
    </source>
</evidence>
<dbReference type="GO" id="GO:0016301">
    <property type="term" value="F:kinase activity"/>
    <property type="evidence" value="ECO:0007669"/>
    <property type="project" value="UniProtKB-KW"/>
</dbReference>
<evidence type="ECO:0000256" key="6">
    <source>
        <dbReference type="ARBA" id="ARBA00022741"/>
    </source>
</evidence>
<gene>
    <name evidence="14" type="ORF">AVDCRST_MAG89-1140</name>
</gene>
<evidence type="ECO:0000256" key="7">
    <source>
        <dbReference type="ARBA" id="ARBA00022777"/>
    </source>
</evidence>
<dbReference type="GO" id="GO:0003848">
    <property type="term" value="F:2-amino-4-hydroxy-6-hydroxymethyldihydropteridine diphosphokinase activity"/>
    <property type="evidence" value="ECO:0007669"/>
    <property type="project" value="UniProtKB-EC"/>
</dbReference>
<evidence type="ECO:0000256" key="2">
    <source>
        <dbReference type="ARBA" id="ARBA00005810"/>
    </source>
</evidence>
<dbReference type="GO" id="GO:0046654">
    <property type="term" value="P:tetrahydrofolate biosynthetic process"/>
    <property type="evidence" value="ECO:0007669"/>
    <property type="project" value="UniProtKB-UniPathway"/>
</dbReference>
<dbReference type="GO" id="GO:0005524">
    <property type="term" value="F:ATP binding"/>
    <property type="evidence" value="ECO:0007669"/>
    <property type="project" value="UniProtKB-KW"/>
</dbReference>
<dbReference type="NCBIfam" id="TIGR01498">
    <property type="entry name" value="folK"/>
    <property type="match status" value="1"/>
</dbReference>
<dbReference type="CDD" id="cd00483">
    <property type="entry name" value="HPPK"/>
    <property type="match status" value="1"/>
</dbReference>
<evidence type="ECO:0000256" key="10">
    <source>
        <dbReference type="ARBA" id="ARBA00029409"/>
    </source>
</evidence>
<keyword evidence="7 14" id="KW-0418">Kinase</keyword>
<reference evidence="14" key="1">
    <citation type="submission" date="2020-02" db="EMBL/GenBank/DDBJ databases">
        <authorList>
            <person name="Meier V. D."/>
        </authorList>
    </citation>
    <scope>NUCLEOTIDE SEQUENCE</scope>
    <source>
        <strain evidence="14">AVDCRST_MAG89</strain>
    </source>
</reference>
<feature type="domain" description="7,8-dihydro-6-hydroxymethylpterin-pyrophosphokinase" evidence="13">
    <location>
        <begin position="10"/>
        <end position="136"/>
    </location>
</feature>
<dbReference type="GO" id="GO:0046656">
    <property type="term" value="P:folic acid biosynthetic process"/>
    <property type="evidence" value="ECO:0007669"/>
    <property type="project" value="UniProtKB-KW"/>
</dbReference>
<comment type="similarity">
    <text evidence="2">Belongs to the HPPK family.</text>
</comment>
<evidence type="ECO:0000256" key="8">
    <source>
        <dbReference type="ARBA" id="ARBA00022840"/>
    </source>
</evidence>